<feature type="disulfide bond" evidence="5">
    <location>
        <begin position="41"/>
        <end position="56"/>
    </location>
</feature>
<dbReference type="InterPro" id="IPR017957">
    <property type="entry name" value="P_trefoil_CS"/>
</dbReference>
<dbReference type="SMART" id="SM00018">
    <property type="entry name" value="PD"/>
    <property type="match status" value="1"/>
</dbReference>
<dbReference type="EMBL" id="KB100874">
    <property type="protein sequence ID" value="ELK37255.1"/>
    <property type="molecule type" value="Genomic_DNA"/>
</dbReference>
<feature type="disulfide bond" evidence="5">
    <location>
        <begin position="51"/>
        <end position="68"/>
    </location>
</feature>
<dbReference type="Proteomes" id="UP000010556">
    <property type="component" value="Unassembled WGS sequence"/>
</dbReference>
<dbReference type="PROSITE" id="PS00025">
    <property type="entry name" value="P_TREFOIL_1"/>
    <property type="match status" value="1"/>
</dbReference>
<dbReference type="PROSITE" id="PS51448">
    <property type="entry name" value="P_TREFOIL_2"/>
    <property type="match status" value="1"/>
</dbReference>
<dbReference type="Gene3D" id="4.10.110.10">
    <property type="entry name" value="Spasmolytic Protein, domain 1"/>
    <property type="match status" value="1"/>
</dbReference>
<dbReference type="InterPro" id="IPR000519">
    <property type="entry name" value="P_trefoil_dom"/>
</dbReference>
<evidence type="ECO:0000313" key="8">
    <source>
        <dbReference type="EMBL" id="ELK37255.1"/>
    </source>
</evidence>
<dbReference type="PANTHER" id="PTHR13826:SF18">
    <property type="entry name" value="TREFOIL FACTOR 1"/>
    <property type="match status" value="1"/>
</dbReference>
<feature type="signal peptide" evidence="6">
    <location>
        <begin position="1"/>
        <end position="24"/>
    </location>
</feature>
<feature type="chain" id="PRO_5003971232" evidence="6">
    <location>
        <begin position="25"/>
        <end position="88"/>
    </location>
</feature>
<reference evidence="9" key="1">
    <citation type="journal article" date="2013" name="Science">
        <title>Comparative analysis of bat genomes provides insight into the evolution of flight and immunity.</title>
        <authorList>
            <person name="Zhang G."/>
            <person name="Cowled C."/>
            <person name="Shi Z."/>
            <person name="Huang Z."/>
            <person name="Bishop-Lilly K.A."/>
            <person name="Fang X."/>
            <person name="Wynne J.W."/>
            <person name="Xiong Z."/>
            <person name="Baker M.L."/>
            <person name="Zhao W."/>
            <person name="Tachedjian M."/>
            <person name="Zhu Y."/>
            <person name="Zhou P."/>
            <person name="Jiang X."/>
            <person name="Ng J."/>
            <person name="Yang L."/>
            <person name="Wu L."/>
            <person name="Xiao J."/>
            <person name="Feng Y."/>
            <person name="Chen Y."/>
            <person name="Sun X."/>
            <person name="Zhang Y."/>
            <person name="Marsh G.A."/>
            <person name="Crameri G."/>
            <person name="Broder C.C."/>
            <person name="Frey K.G."/>
            <person name="Wang L.F."/>
            <person name="Wang J."/>
        </authorList>
    </citation>
    <scope>NUCLEOTIDE SEQUENCE [LARGE SCALE GENOMIC DNA]</scope>
</reference>
<protein>
    <submittedName>
        <fullName evidence="8">Trefoil factor 1</fullName>
    </submittedName>
</protein>
<dbReference type="GO" id="GO:0030277">
    <property type="term" value="P:maintenance of gastrointestinal epithelium"/>
    <property type="evidence" value="ECO:0007669"/>
    <property type="project" value="TreeGrafter"/>
</dbReference>
<evidence type="ECO:0000256" key="5">
    <source>
        <dbReference type="PROSITE-ProRule" id="PRU00779"/>
    </source>
</evidence>
<dbReference type="CDD" id="cd00111">
    <property type="entry name" value="Trefoil"/>
    <property type="match status" value="1"/>
</dbReference>
<keyword evidence="4 5" id="KW-1015">Disulfide bond</keyword>
<dbReference type="InterPro" id="IPR017994">
    <property type="entry name" value="P_trefoil_chordata"/>
</dbReference>
<dbReference type="GO" id="GO:0005615">
    <property type="term" value="C:extracellular space"/>
    <property type="evidence" value="ECO:0007669"/>
    <property type="project" value="TreeGrafter"/>
</dbReference>
<keyword evidence="2" id="KW-0964">Secreted</keyword>
<feature type="disulfide bond" evidence="5">
    <location>
        <begin position="31"/>
        <end position="57"/>
    </location>
</feature>
<dbReference type="FunFam" id="4.10.110.10:FF:000001">
    <property type="entry name" value="Trefoil factor 3"/>
    <property type="match status" value="1"/>
</dbReference>
<dbReference type="PRINTS" id="PR00680">
    <property type="entry name" value="PTREFOIL"/>
</dbReference>
<dbReference type="InterPro" id="IPR044913">
    <property type="entry name" value="P_trefoil_dom_sf"/>
</dbReference>
<dbReference type="eggNOG" id="ENOG502S00P">
    <property type="taxonomic scope" value="Eukaryota"/>
</dbReference>
<feature type="domain" description="P-type" evidence="7">
    <location>
        <begin position="29"/>
        <end position="72"/>
    </location>
</feature>
<name>L5MG61_MYODS</name>
<dbReference type="PANTHER" id="PTHR13826">
    <property type="entry name" value="INTESTINAL TREFOIL FACTOR-RELATED"/>
    <property type="match status" value="1"/>
</dbReference>
<evidence type="ECO:0000256" key="3">
    <source>
        <dbReference type="ARBA" id="ARBA00022729"/>
    </source>
</evidence>
<dbReference type="SUPFAM" id="SSF57492">
    <property type="entry name" value="Trefoil"/>
    <property type="match status" value="1"/>
</dbReference>
<keyword evidence="3 6" id="KW-0732">Signal</keyword>
<accession>L5MG61</accession>
<evidence type="ECO:0000256" key="2">
    <source>
        <dbReference type="ARBA" id="ARBA00022525"/>
    </source>
</evidence>
<evidence type="ECO:0000256" key="4">
    <source>
        <dbReference type="ARBA" id="ARBA00023157"/>
    </source>
</evidence>
<evidence type="ECO:0000313" key="9">
    <source>
        <dbReference type="Proteomes" id="UP000010556"/>
    </source>
</evidence>
<gene>
    <name evidence="8" type="ORF">MDA_GLEAN10011740</name>
</gene>
<evidence type="ECO:0000259" key="7">
    <source>
        <dbReference type="PROSITE" id="PS51448"/>
    </source>
</evidence>
<organism evidence="8 9">
    <name type="scientific">Myotis davidii</name>
    <name type="common">David's myotis</name>
    <dbReference type="NCBI Taxonomy" id="225400"/>
    <lineage>
        <taxon>Eukaryota</taxon>
        <taxon>Metazoa</taxon>
        <taxon>Chordata</taxon>
        <taxon>Craniata</taxon>
        <taxon>Vertebrata</taxon>
        <taxon>Euteleostomi</taxon>
        <taxon>Mammalia</taxon>
        <taxon>Eutheria</taxon>
        <taxon>Laurasiatheria</taxon>
        <taxon>Chiroptera</taxon>
        <taxon>Yangochiroptera</taxon>
        <taxon>Vespertilionidae</taxon>
        <taxon>Myotis</taxon>
    </lineage>
</organism>
<evidence type="ECO:0000256" key="6">
    <source>
        <dbReference type="SAM" id="SignalP"/>
    </source>
</evidence>
<comment type="subcellular location">
    <subcellularLocation>
        <location evidence="1">Secreted</location>
    </subcellularLocation>
</comment>
<evidence type="ECO:0000256" key="1">
    <source>
        <dbReference type="ARBA" id="ARBA00004613"/>
    </source>
</evidence>
<sequence length="88" mass="9375">MAAMEPKVICVLLLVFSLALSSLAQVQTETCVMAPSQRSNCGFNGITPDQCTAKGCCFDSTVPGHPWCFYPLSINNVPEGTSMTTQQG</sequence>
<proteinExistence type="predicted"/>
<dbReference type="Pfam" id="PF00088">
    <property type="entry name" value="Trefoil"/>
    <property type="match status" value="1"/>
</dbReference>
<keyword evidence="9" id="KW-1185">Reference proteome</keyword>
<dbReference type="AlphaFoldDB" id="L5MG61"/>